<dbReference type="SUPFAM" id="SSF49879">
    <property type="entry name" value="SMAD/FHA domain"/>
    <property type="match status" value="1"/>
</dbReference>
<evidence type="ECO:0000259" key="2">
    <source>
        <dbReference type="PROSITE" id="PS50006"/>
    </source>
</evidence>
<dbReference type="InterPro" id="IPR032030">
    <property type="entry name" value="YscD_cytoplasmic_dom"/>
</dbReference>
<dbReference type="InterPro" id="IPR000253">
    <property type="entry name" value="FHA_dom"/>
</dbReference>
<protein>
    <submittedName>
        <fullName evidence="3">FHA domain-containing protein</fullName>
    </submittedName>
</protein>
<dbReference type="Gene3D" id="2.60.200.20">
    <property type="match status" value="1"/>
</dbReference>
<evidence type="ECO:0000313" key="4">
    <source>
        <dbReference type="Proteomes" id="UP000727993"/>
    </source>
</evidence>
<dbReference type="InterPro" id="IPR008984">
    <property type="entry name" value="SMAD_FHA_dom_sf"/>
</dbReference>
<accession>A0A936TG16</accession>
<proteinExistence type="predicted"/>
<dbReference type="PROSITE" id="PS50006">
    <property type="entry name" value="FHA_DOMAIN"/>
    <property type="match status" value="1"/>
</dbReference>
<gene>
    <name evidence="3" type="ORF">IPN02_16210</name>
</gene>
<dbReference type="Proteomes" id="UP000727993">
    <property type="component" value="Unassembled WGS sequence"/>
</dbReference>
<feature type="domain" description="FHA" evidence="2">
    <location>
        <begin position="72"/>
        <end position="121"/>
    </location>
</feature>
<dbReference type="AlphaFoldDB" id="A0A936TG16"/>
<name>A0A936TG16_9ACTN</name>
<evidence type="ECO:0000256" key="1">
    <source>
        <dbReference type="ARBA" id="ARBA00022553"/>
    </source>
</evidence>
<sequence length="146" mass="15320">MAGALICAVCSSTAPAEARFCPACGSPLPEVEQQPTGVLAAVGAEPAVGTPILIVTRGANAGSRFAIGEGTTMIGRHEDSDIFLDDVTVSRQHAQLLRSPDGIEVQDSGSLNGTYLNDRRIERAPLSEGDRLQVGKYKLLFVLEVA</sequence>
<dbReference type="InterPro" id="IPR050923">
    <property type="entry name" value="Cell_Proc_Reg/RNA_Proc"/>
</dbReference>
<reference evidence="3 4" key="1">
    <citation type="submission" date="2020-10" db="EMBL/GenBank/DDBJ databases">
        <title>Connecting structure to function with the recovery of over 1000 high-quality activated sludge metagenome-assembled genomes encoding full-length rRNA genes using long-read sequencing.</title>
        <authorList>
            <person name="Singleton C.M."/>
            <person name="Petriglieri F."/>
            <person name="Kristensen J.M."/>
            <person name="Kirkegaard R.H."/>
            <person name="Michaelsen T.Y."/>
            <person name="Andersen M.H."/>
            <person name="Karst S.M."/>
            <person name="Dueholm M.S."/>
            <person name="Nielsen P.H."/>
            <person name="Albertsen M."/>
        </authorList>
    </citation>
    <scope>NUCLEOTIDE SEQUENCE [LARGE SCALE GENOMIC DNA]</scope>
    <source>
        <strain evidence="3">Lyne_18-Q3-R50-59_MAXAC.006</strain>
    </source>
</reference>
<keyword evidence="1" id="KW-0597">Phosphoprotein</keyword>
<comment type="caution">
    <text evidence="3">The sequence shown here is derived from an EMBL/GenBank/DDBJ whole genome shotgun (WGS) entry which is preliminary data.</text>
</comment>
<dbReference type="PANTHER" id="PTHR23308">
    <property type="entry name" value="NUCLEAR INHIBITOR OF PROTEIN PHOSPHATASE-1"/>
    <property type="match status" value="1"/>
</dbReference>
<organism evidence="3 4">
    <name type="scientific">Candidatus Neomicrothrix subdominans</name>
    <dbReference type="NCBI Taxonomy" id="2954438"/>
    <lineage>
        <taxon>Bacteria</taxon>
        <taxon>Bacillati</taxon>
        <taxon>Actinomycetota</taxon>
        <taxon>Acidimicrobiia</taxon>
        <taxon>Acidimicrobiales</taxon>
        <taxon>Microthrixaceae</taxon>
        <taxon>Candidatus Neomicrothrix</taxon>
    </lineage>
</organism>
<evidence type="ECO:0000313" key="3">
    <source>
        <dbReference type="EMBL" id="MBK9298349.1"/>
    </source>
</evidence>
<dbReference type="Pfam" id="PF16697">
    <property type="entry name" value="Yop-YscD_cpl"/>
    <property type="match status" value="1"/>
</dbReference>
<dbReference type="EMBL" id="JADJZA010000008">
    <property type="protein sequence ID" value="MBK9298349.1"/>
    <property type="molecule type" value="Genomic_DNA"/>
</dbReference>
<dbReference type="SMART" id="SM00240">
    <property type="entry name" value="FHA"/>
    <property type="match status" value="1"/>
</dbReference>